<dbReference type="PANTHER" id="PTHR16128:SF5">
    <property type="entry name" value="FAD_NAD(P)-BINDING OXIDOREDUCTASE FAMILY PROTEIN"/>
    <property type="match status" value="1"/>
</dbReference>
<organism evidence="3 4">
    <name type="scientific">Aquisalimonas asiatica</name>
    <dbReference type="NCBI Taxonomy" id="406100"/>
    <lineage>
        <taxon>Bacteria</taxon>
        <taxon>Pseudomonadati</taxon>
        <taxon>Pseudomonadota</taxon>
        <taxon>Gammaproteobacteria</taxon>
        <taxon>Chromatiales</taxon>
        <taxon>Ectothiorhodospiraceae</taxon>
        <taxon>Aquisalimonas</taxon>
    </lineage>
</organism>
<evidence type="ECO:0000256" key="1">
    <source>
        <dbReference type="SAM" id="SignalP"/>
    </source>
</evidence>
<dbReference type="PROSITE" id="PS51257">
    <property type="entry name" value="PROKAR_LIPOPROTEIN"/>
    <property type="match status" value="1"/>
</dbReference>
<dbReference type="Pfam" id="PF01593">
    <property type="entry name" value="Amino_oxidase"/>
    <property type="match status" value="1"/>
</dbReference>
<evidence type="ECO:0000313" key="4">
    <source>
        <dbReference type="Proteomes" id="UP000199657"/>
    </source>
</evidence>
<dbReference type="InterPro" id="IPR036188">
    <property type="entry name" value="FAD/NAD-bd_sf"/>
</dbReference>
<evidence type="ECO:0000259" key="2">
    <source>
        <dbReference type="Pfam" id="PF01593"/>
    </source>
</evidence>
<dbReference type="STRING" id="406100.SAMN04488052_10173"/>
<name>A0A1H8PPZ9_9GAMM</name>
<feature type="domain" description="Amine oxidase" evidence="2">
    <location>
        <begin position="106"/>
        <end position="319"/>
    </location>
</feature>
<dbReference type="PRINTS" id="PR00419">
    <property type="entry name" value="ADXRDTASE"/>
</dbReference>
<feature type="chain" id="PRO_5011732113" description="Amine oxidase domain-containing protein" evidence="1">
    <location>
        <begin position="22"/>
        <end position="326"/>
    </location>
</feature>
<dbReference type="AlphaFoldDB" id="A0A1H8PPZ9"/>
<gene>
    <name evidence="3" type="ORF">SAMN04488052_10173</name>
</gene>
<dbReference type="Gene3D" id="3.50.50.60">
    <property type="entry name" value="FAD/NAD(P)-binding domain"/>
    <property type="match status" value="1"/>
</dbReference>
<reference evidence="3 4" key="1">
    <citation type="submission" date="2016-10" db="EMBL/GenBank/DDBJ databases">
        <authorList>
            <person name="de Groot N.N."/>
        </authorList>
    </citation>
    <scope>NUCLEOTIDE SEQUENCE [LARGE SCALE GENOMIC DNA]</scope>
    <source>
        <strain evidence="3 4">CGMCC 1.6291</strain>
    </source>
</reference>
<dbReference type="EMBL" id="FOEG01000001">
    <property type="protein sequence ID" value="SEO43744.1"/>
    <property type="molecule type" value="Genomic_DNA"/>
</dbReference>
<dbReference type="Pfam" id="PF13450">
    <property type="entry name" value="NAD_binding_8"/>
    <property type="match status" value="1"/>
</dbReference>
<accession>A0A1H8PPZ9</accession>
<keyword evidence="4" id="KW-1185">Reference proteome</keyword>
<keyword evidence="1" id="KW-0732">Signal</keyword>
<dbReference type="InterPro" id="IPR002937">
    <property type="entry name" value="Amino_oxidase"/>
</dbReference>
<dbReference type="RefSeq" id="WP_091638954.1">
    <property type="nucleotide sequence ID" value="NZ_FOEG01000001.1"/>
</dbReference>
<dbReference type="PANTHER" id="PTHR16128">
    <property type="entry name" value="FAD/NAD(P)-BINDING OXIDOREDUCTASE FAMILY PROTEIN"/>
    <property type="match status" value="1"/>
</dbReference>
<dbReference type="OrthoDB" id="5792777at2"/>
<sequence>MRVVVVGAGLAGLSCAGALQAAGHDVTVLEKARGPGGRMSTRRRDDWQGDLGAQYFTARDPEFVDTVARWEAAGVAAPWHGRLVRLQDARVTDVADGQQRWVGAPRMSAITRWLAQGLDVRASVRVTGLRRHGGGWVLDIDDGSSLDGVEQVVLAVPAPQAEPLLRPHAPSLAAAAGHARMQGCWAAIVRGLEPAPAFDAAFVVEHPLRWIARDGSKPGRGNTPIWVAHGSGAWSAARIEQQPGEVAGELAAAFQSAAGLRTPPEVLSVHRWRYSQCIEPLADGYLLDAASGIAACGDWCNGDRVEGAYLSGQKLARALSDPAQFS</sequence>
<protein>
    <recommendedName>
        <fullName evidence="2">Amine oxidase domain-containing protein</fullName>
    </recommendedName>
</protein>
<dbReference type="Gene3D" id="3.90.660.10">
    <property type="match status" value="1"/>
</dbReference>
<proteinExistence type="predicted"/>
<evidence type="ECO:0000313" key="3">
    <source>
        <dbReference type="EMBL" id="SEO43744.1"/>
    </source>
</evidence>
<feature type="signal peptide" evidence="1">
    <location>
        <begin position="1"/>
        <end position="21"/>
    </location>
</feature>
<dbReference type="GO" id="GO:0016491">
    <property type="term" value="F:oxidoreductase activity"/>
    <property type="evidence" value="ECO:0007669"/>
    <property type="project" value="InterPro"/>
</dbReference>
<dbReference type="SUPFAM" id="SSF51905">
    <property type="entry name" value="FAD/NAD(P)-binding domain"/>
    <property type="match status" value="1"/>
</dbReference>
<dbReference type="Proteomes" id="UP000199657">
    <property type="component" value="Unassembled WGS sequence"/>
</dbReference>